<dbReference type="PANTHER" id="PTHR12563:SF17">
    <property type="entry name" value="DIHYDROXYACETONE PHOSPHATE ACYLTRANSFERASE"/>
    <property type="match status" value="1"/>
</dbReference>
<proteinExistence type="inferred from homology"/>
<dbReference type="SMART" id="SM00563">
    <property type="entry name" value="PlsC"/>
    <property type="match status" value="1"/>
</dbReference>
<keyword evidence="3" id="KW-0808">Transferase</keyword>
<comment type="similarity">
    <text evidence="2">Belongs to the GPAT/DAPAT family.</text>
</comment>
<dbReference type="GO" id="GO:0008654">
    <property type="term" value="P:phospholipid biosynthetic process"/>
    <property type="evidence" value="ECO:0007669"/>
    <property type="project" value="TreeGrafter"/>
</dbReference>
<dbReference type="GO" id="GO:0004366">
    <property type="term" value="F:glycerol-3-phosphate O-acyltransferase activity"/>
    <property type="evidence" value="ECO:0007669"/>
    <property type="project" value="TreeGrafter"/>
</dbReference>
<keyword evidence="4" id="KW-0472">Membrane</keyword>
<evidence type="ECO:0000313" key="8">
    <source>
        <dbReference type="EMBL" id="KAF4655912.1"/>
    </source>
</evidence>
<dbReference type="GO" id="GO:0012505">
    <property type="term" value="C:endomembrane system"/>
    <property type="evidence" value="ECO:0007669"/>
    <property type="project" value="UniProtKB-SubCell"/>
</dbReference>
<evidence type="ECO:0000313" key="11">
    <source>
        <dbReference type="Proteomes" id="UP000572268"/>
    </source>
</evidence>
<protein>
    <recommendedName>
        <fullName evidence="7">Phospholipid/glycerol acyltransferase domain-containing protein</fullName>
    </recommendedName>
</protein>
<dbReference type="InterPro" id="IPR002123">
    <property type="entry name" value="Plipid/glycerol_acylTrfase"/>
</dbReference>
<name>A0A7J6LJM8_PEROL</name>
<evidence type="ECO:0000256" key="6">
    <source>
        <dbReference type="SAM" id="MobiDB-lite"/>
    </source>
</evidence>
<evidence type="ECO:0000256" key="3">
    <source>
        <dbReference type="ARBA" id="ARBA00022679"/>
    </source>
</evidence>
<accession>A0A7J6LJM8</accession>
<dbReference type="AlphaFoldDB" id="A0A7J6LJM8"/>
<dbReference type="EMBL" id="JABAHT010000439">
    <property type="protein sequence ID" value="KAF4655912.1"/>
    <property type="molecule type" value="Genomic_DNA"/>
</dbReference>
<dbReference type="CDD" id="cd07993">
    <property type="entry name" value="LPLAT_DHAPAT-like"/>
    <property type="match status" value="1"/>
</dbReference>
<dbReference type="Proteomes" id="UP000570595">
    <property type="component" value="Unassembled WGS sequence"/>
</dbReference>
<dbReference type="Proteomes" id="UP000572268">
    <property type="component" value="Unassembled WGS sequence"/>
</dbReference>
<dbReference type="Pfam" id="PF01553">
    <property type="entry name" value="Acyltransferase"/>
    <property type="match status" value="1"/>
</dbReference>
<keyword evidence="5" id="KW-0012">Acyltransferase</keyword>
<evidence type="ECO:0000313" key="9">
    <source>
        <dbReference type="EMBL" id="KAF4659316.1"/>
    </source>
</evidence>
<dbReference type="SUPFAM" id="SSF69593">
    <property type="entry name" value="Glycerol-3-phosphate (1)-acyltransferase"/>
    <property type="match status" value="1"/>
</dbReference>
<dbReference type="InterPro" id="IPR022284">
    <property type="entry name" value="GPAT/DHAPAT"/>
</dbReference>
<gene>
    <name evidence="9" type="ORF">FOL46_006628</name>
    <name evidence="8" type="ORF">FOZ61_007292</name>
</gene>
<dbReference type="Pfam" id="PF19277">
    <property type="entry name" value="GPAT_C"/>
    <property type="match status" value="2"/>
</dbReference>
<comment type="caution">
    <text evidence="9">The sequence shown here is derived from an EMBL/GenBank/DDBJ whole genome shotgun (WGS) entry which is preliminary data.</text>
</comment>
<dbReference type="PANTHER" id="PTHR12563">
    <property type="entry name" value="GLYCEROL-3-PHOSPHATE ACYLTRANSFERASE"/>
    <property type="match status" value="1"/>
</dbReference>
<evidence type="ECO:0000256" key="4">
    <source>
        <dbReference type="ARBA" id="ARBA00023136"/>
    </source>
</evidence>
<evidence type="ECO:0000256" key="1">
    <source>
        <dbReference type="ARBA" id="ARBA00004184"/>
    </source>
</evidence>
<evidence type="ECO:0000259" key="7">
    <source>
        <dbReference type="SMART" id="SM00563"/>
    </source>
</evidence>
<evidence type="ECO:0000256" key="2">
    <source>
        <dbReference type="ARBA" id="ARBA00007937"/>
    </source>
</evidence>
<dbReference type="GO" id="GO:0031966">
    <property type="term" value="C:mitochondrial membrane"/>
    <property type="evidence" value="ECO:0007669"/>
    <property type="project" value="TreeGrafter"/>
</dbReference>
<comment type="subcellular location">
    <subcellularLocation>
        <location evidence="1">Endomembrane system</location>
        <topology evidence="1">Peripheral membrane protein</topology>
    </subcellularLocation>
</comment>
<organism evidence="9 11">
    <name type="scientific">Perkinsus olseni</name>
    <name type="common">Perkinsus atlanticus</name>
    <dbReference type="NCBI Taxonomy" id="32597"/>
    <lineage>
        <taxon>Eukaryota</taxon>
        <taxon>Sar</taxon>
        <taxon>Alveolata</taxon>
        <taxon>Perkinsozoa</taxon>
        <taxon>Perkinsea</taxon>
        <taxon>Perkinsida</taxon>
        <taxon>Perkinsidae</taxon>
        <taxon>Perkinsus</taxon>
    </lineage>
</organism>
<sequence>MTDSARLKILVTASSELLGRMVLHTLAKQHPSSVIFLFVESGAEDCYIVDGNFGMEKTDNRPPSAPKINKIYADAGPFPADINAVVYCNSNSTPEQVAKFFDRCILQLPGLSIFVYASSVYVNWGVGGRGHGGEDTSMEAKLQGPRPCFDTVVEHLTSHGRGVRAPADCGTSEGLIDGSEADWKHSEEMAEQEYIPKAFVRLGLLTPPACSTLSRAFNAVAERVMVPEARALARARVGKSASDLMTISLLPTLDGRKTDPKAVILITPADLAARAVLSAAVEEVRTSAEITESPQVYALALASPMLQWDKLRCLIIDHSGGRVSAADGRGTGAVLRRAPPPHEVCSATLERIDPEVCADVRGLHIHNYLTHCLGLIENGGAEFLDVRPPAGRSLTMQQPLRYTDVLSDAKWQHGGVLNFALRKEALSYYMPSMERVRSLVMNSRAVREATHSKKLKGEAEAMLDRIMGNQRSDVLRAFVIVLHRVFTSIYDRVLVNHDGLGKLKELNQHGAKILLLPTHRSYIDFLVLSYICYYADIRLPFIATGDNFFSIAGIWKILQHSGAFFMKRSFNSETHPLYSIVFKTYMQVILDEQGCVEMFIEGARSRSGTMIRPPKVGLLRFATEPAVQTAMNASSASDFTDEDEVFLVPISIGYSRVMEVDSLATELEGRAKVAESLARTVSALRYLSMNFGTLTVHIDPEPIKVSDVVKRWMSEQKGDYSPSPVPPKSPRYATPYQQLAEEVADRLDANMPIHTTHLVAAILLWKRHDSSSAVSHAMMVDKVRWLSSLLRRRGLTVILDDNNTSSAVSRVASLYVDHVVISAPEEETGEVKYSVCPANPLFATLLLSYYRNQLIYHLGHEACLVLAAGDSTKVSFLRTELLLGCIPAQQRVAEGCDRELNDFAVSLIGPVVECWWVVALAACTYPSLTTTVTELVSRASGLAKEMYEEGRCSYLEACSFDFAKKAVRGMEKRGCITVKGRTVHITVEKMQELLALLESIKESPALPQGKALSNSSEVSCGGVEERQQPTQRGLFTQLRDMTLVKPLGRFNGTSRM</sequence>
<dbReference type="GO" id="GO:0019432">
    <property type="term" value="P:triglyceride biosynthetic process"/>
    <property type="evidence" value="ECO:0007669"/>
    <property type="project" value="TreeGrafter"/>
</dbReference>
<dbReference type="GO" id="GO:0006631">
    <property type="term" value="P:fatty acid metabolic process"/>
    <property type="evidence" value="ECO:0007669"/>
    <property type="project" value="TreeGrafter"/>
</dbReference>
<dbReference type="OrthoDB" id="429813at2759"/>
<dbReference type="InterPro" id="IPR045520">
    <property type="entry name" value="GPAT/DHAPAT_C"/>
</dbReference>
<feature type="domain" description="Phospholipid/glycerol acyltransferase" evidence="7">
    <location>
        <begin position="513"/>
        <end position="655"/>
    </location>
</feature>
<dbReference type="GO" id="GO:0006072">
    <property type="term" value="P:glycerol-3-phosphate metabolic process"/>
    <property type="evidence" value="ECO:0007669"/>
    <property type="project" value="TreeGrafter"/>
</dbReference>
<evidence type="ECO:0000313" key="10">
    <source>
        <dbReference type="Proteomes" id="UP000570595"/>
    </source>
</evidence>
<reference evidence="10 11" key="1">
    <citation type="submission" date="2020-04" db="EMBL/GenBank/DDBJ databases">
        <title>Perkinsus olseni comparative genomics.</title>
        <authorList>
            <person name="Bogema D.R."/>
        </authorList>
    </citation>
    <scope>NUCLEOTIDE SEQUENCE [LARGE SCALE GENOMIC DNA]</scope>
    <source>
        <strain evidence="8">ATCC PRA-179</strain>
        <strain evidence="9">ATCC PRA-31</strain>
    </source>
</reference>
<dbReference type="EMBL" id="JABANN010000434">
    <property type="protein sequence ID" value="KAF4659316.1"/>
    <property type="molecule type" value="Genomic_DNA"/>
</dbReference>
<dbReference type="InterPro" id="IPR041728">
    <property type="entry name" value="GPAT/DHAPAT_LPLAT"/>
</dbReference>
<feature type="region of interest" description="Disordered" evidence="6">
    <location>
        <begin position="1007"/>
        <end position="1028"/>
    </location>
</feature>
<evidence type="ECO:0000256" key="5">
    <source>
        <dbReference type="ARBA" id="ARBA00023315"/>
    </source>
</evidence>